<dbReference type="GO" id="GO:0031411">
    <property type="term" value="C:gas vesicle"/>
    <property type="evidence" value="ECO:0007669"/>
    <property type="project" value="UniProtKB-SubCell"/>
</dbReference>
<gene>
    <name evidence="4" type="ORF">GA0070213_11595</name>
</gene>
<evidence type="ECO:0000313" key="5">
    <source>
        <dbReference type="Proteomes" id="UP000199360"/>
    </source>
</evidence>
<evidence type="ECO:0000313" key="4">
    <source>
        <dbReference type="EMBL" id="SCG75359.1"/>
    </source>
</evidence>
<proteinExistence type="inferred from homology"/>
<evidence type="ECO:0000256" key="1">
    <source>
        <dbReference type="ARBA" id="ARBA00022987"/>
    </source>
</evidence>
<evidence type="ECO:0000256" key="3">
    <source>
        <dbReference type="ARBA" id="ARBA00035659"/>
    </source>
</evidence>
<dbReference type="PANTHER" id="PTHR40137">
    <property type="entry name" value="PROTEIN GVPK 1"/>
    <property type="match status" value="1"/>
</dbReference>
<dbReference type="InterPro" id="IPR007805">
    <property type="entry name" value="GvpK"/>
</dbReference>
<sequence>MTGHAAEAPRGHAVTGRDEAAELAAALGEPQWQAPRVRPLDRRLAVDENSVERGLASLVLTVIELLRQLMERQALRRVDLGDLTDDQIERIGATLMALEEQMSQLRDYFGLAAEDLNLDLGPLGPLLPTD</sequence>
<dbReference type="AlphaFoldDB" id="A0A1C5JYM0"/>
<comment type="subcellular location">
    <subcellularLocation>
        <location evidence="2">Gas vesicle</location>
    </subcellularLocation>
</comment>
<accession>A0A1C5JYM0</accession>
<organism evidence="4 5">
    <name type="scientific">Micromonospora humi</name>
    <dbReference type="NCBI Taxonomy" id="745366"/>
    <lineage>
        <taxon>Bacteria</taxon>
        <taxon>Bacillati</taxon>
        <taxon>Actinomycetota</taxon>
        <taxon>Actinomycetes</taxon>
        <taxon>Micromonosporales</taxon>
        <taxon>Micromonosporaceae</taxon>
        <taxon>Micromonospora</taxon>
    </lineage>
</organism>
<comment type="similarity">
    <text evidence="3">Belongs to the gas vesicle GvpK family.</text>
</comment>
<dbReference type="STRING" id="745366.GA0070213_11595"/>
<keyword evidence="5" id="KW-1185">Reference proteome</keyword>
<keyword evidence="1" id="KW-0304">Gas vesicle</keyword>
<dbReference type="RefSeq" id="WP_217628657.1">
    <property type="nucleotide sequence ID" value="NZ_FMDM01000015.1"/>
</dbReference>
<dbReference type="PANTHER" id="PTHR40137:SF2">
    <property type="entry name" value="PROTEIN GVPK 1"/>
    <property type="match status" value="1"/>
</dbReference>
<dbReference type="EMBL" id="FMDM01000015">
    <property type="protein sequence ID" value="SCG75359.1"/>
    <property type="molecule type" value="Genomic_DNA"/>
</dbReference>
<evidence type="ECO:0000256" key="2">
    <source>
        <dbReference type="ARBA" id="ARBA00035108"/>
    </source>
</evidence>
<protein>
    <submittedName>
        <fullName evidence="4">Gas vesicle protein K</fullName>
    </submittedName>
</protein>
<dbReference type="GO" id="GO:0031412">
    <property type="term" value="P:gas vesicle organization"/>
    <property type="evidence" value="ECO:0007669"/>
    <property type="project" value="InterPro"/>
</dbReference>
<reference evidence="5" key="1">
    <citation type="submission" date="2016-06" db="EMBL/GenBank/DDBJ databases">
        <authorList>
            <person name="Varghese N."/>
            <person name="Submissions Spin"/>
        </authorList>
    </citation>
    <scope>NUCLEOTIDE SEQUENCE [LARGE SCALE GENOMIC DNA]</scope>
    <source>
        <strain evidence="5">DSM 45647</strain>
    </source>
</reference>
<dbReference type="Pfam" id="PF05121">
    <property type="entry name" value="GvpK"/>
    <property type="match status" value="1"/>
</dbReference>
<dbReference type="Proteomes" id="UP000199360">
    <property type="component" value="Unassembled WGS sequence"/>
</dbReference>
<name>A0A1C5JYM0_9ACTN</name>